<evidence type="ECO:0000313" key="2">
    <source>
        <dbReference type="Proteomes" id="UP000000486"/>
    </source>
</evidence>
<accession>A0A0E0UZD2</accession>
<sequence length="120" mass="14091">MINEFAWIREEISGLKGVQYSFKEEWGAERYHVLDQLMAMRGTNKEGQPILTLKCDAEKSEQLRAENPAIVPGYYMNKRVWISVLLKEERDKDLIRALIQHAYSEAKNKLPKYKQAELFD</sequence>
<evidence type="ECO:0000313" key="1">
    <source>
        <dbReference type="EMBL" id="AEH93787.1"/>
    </source>
</evidence>
<gene>
    <name evidence="1" type="ordered locus">LMM7_2782</name>
</gene>
<dbReference type="PATRIC" id="fig|1030009.3.peg.2771"/>
<dbReference type="PANTHER" id="PTHR35145:SF1">
    <property type="entry name" value="CYTOPLASMIC PROTEIN"/>
    <property type="match status" value="1"/>
</dbReference>
<dbReference type="InterPro" id="IPR038056">
    <property type="entry name" value="YjbR-like_sf"/>
</dbReference>
<dbReference type="SUPFAM" id="SSF142906">
    <property type="entry name" value="YjbR-like"/>
    <property type="match status" value="1"/>
</dbReference>
<dbReference type="InterPro" id="IPR007351">
    <property type="entry name" value="YjbR"/>
</dbReference>
<dbReference type="PANTHER" id="PTHR35145">
    <property type="entry name" value="CYTOPLASMIC PROTEIN-RELATED"/>
    <property type="match status" value="1"/>
</dbReference>
<protein>
    <recommendedName>
        <fullName evidence="3">MmcQ/YjbR family DNA-binding protein</fullName>
    </recommendedName>
</protein>
<name>A0A0E0UZD2_LISMM</name>
<dbReference type="InterPro" id="IPR058532">
    <property type="entry name" value="YjbR/MT2646/Rv2570-like"/>
</dbReference>
<dbReference type="AlphaFoldDB" id="A0A0E0UZD2"/>
<evidence type="ECO:0008006" key="3">
    <source>
        <dbReference type="Google" id="ProtNLM"/>
    </source>
</evidence>
<dbReference type="Pfam" id="PF04237">
    <property type="entry name" value="YjbR"/>
    <property type="match status" value="1"/>
</dbReference>
<proteinExistence type="predicted"/>
<dbReference type="Gene3D" id="3.90.1150.30">
    <property type="match status" value="1"/>
</dbReference>
<organism evidence="1 2">
    <name type="scientific">Listeria monocytogenes serotype 4a (strain M7)</name>
    <dbReference type="NCBI Taxonomy" id="1030009"/>
    <lineage>
        <taxon>Bacteria</taxon>
        <taxon>Bacillati</taxon>
        <taxon>Bacillota</taxon>
        <taxon>Bacilli</taxon>
        <taxon>Bacillales</taxon>
        <taxon>Listeriaceae</taxon>
        <taxon>Listeria</taxon>
    </lineage>
</organism>
<dbReference type="HOGENOM" id="CLU_105851_1_1_9"/>
<dbReference type="Proteomes" id="UP000000486">
    <property type="component" value="Chromosome"/>
</dbReference>
<dbReference type="KEGG" id="lmq:LMM7_2782"/>
<dbReference type="EMBL" id="CP002816">
    <property type="protein sequence ID" value="AEH93787.1"/>
    <property type="molecule type" value="Genomic_DNA"/>
</dbReference>
<reference evidence="1 2" key="1">
    <citation type="journal article" date="2011" name="J. Bacteriol.">
        <title>Genome sequence of the nonpathogenic Listeria monocytogenes serovar 4a strain M7.</title>
        <authorList>
            <person name="Chen J."/>
            <person name="Xia Y."/>
            <person name="Cheng C."/>
            <person name="Fang C."/>
            <person name="Shan Y."/>
            <person name="Jin G."/>
            <person name="Fang W."/>
        </authorList>
    </citation>
    <scope>NUCLEOTIDE SEQUENCE [LARGE SCALE GENOMIC DNA]</scope>
    <source>
        <strain evidence="1 2">M7</strain>
    </source>
</reference>
<dbReference type="RefSeq" id="WP_012582351.1">
    <property type="nucleotide sequence ID" value="NC_017537.1"/>
</dbReference>